<evidence type="ECO:0000313" key="9">
    <source>
        <dbReference type="EMBL" id="EQM76549.1"/>
    </source>
</evidence>
<reference evidence="9 10" key="1">
    <citation type="journal article" date="2013" name="Genome Announc.">
        <title>Whole-genome sequences of five oyster-associated bacteria show potential for crude oil hydrocarbon degradation.</title>
        <authorList>
            <person name="Chauhan A."/>
            <person name="Green S."/>
            <person name="Pathak A."/>
            <person name="Thomas J."/>
            <person name="Venkatramanan R."/>
        </authorList>
    </citation>
    <scope>NUCLEOTIDE SEQUENCE [LARGE SCALE GENOMIC DNA]</scope>
    <source>
        <strain evidence="9 10">MF109</strain>
    </source>
</reference>
<evidence type="ECO:0000256" key="7">
    <source>
        <dbReference type="RuleBase" id="RU363032"/>
    </source>
</evidence>
<keyword evidence="6 7" id="KW-0472">Membrane</keyword>
<comment type="similarity">
    <text evidence="7">Belongs to the binding-protein-dependent transport system permease family.</text>
</comment>
<dbReference type="Proteomes" id="UP000016033">
    <property type="component" value="Unassembled WGS sequence"/>
</dbReference>
<evidence type="ECO:0000259" key="8">
    <source>
        <dbReference type="PROSITE" id="PS50928"/>
    </source>
</evidence>
<accession>T5KJE8</accession>
<dbReference type="GO" id="GO:0005886">
    <property type="term" value="C:plasma membrane"/>
    <property type="evidence" value="ECO:0007669"/>
    <property type="project" value="UniProtKB-SubCell"/>
</dbReference>
<keyword evidence="5 7" id="KW-1133">Transmembrane helix</keyword>
<feature type="domain" description="ABC transmembrane type-1" evidence="8">
    <location>
        <begin position="97"/>
        <end position="298"/>
    </location>
</feature>
<name>T5KJE8_MICMQ</name>
<dbReference type="PANTHER" id="PTHR43163">
    <property type="entry name" value="DIPEPTIDE TRANSPORT SYSTEM PERMEASE PROTEIN DPPB-RELATED"/>
    <property type="match status" value="1"/>
</dbReference>
<feature type="transmembrane region" description="Helical" evidence="7">
    <location>
        <begin position="233"/>
        <end position="255"/>
    </location>
</feature>
<evidence type="ECO:0000256" key="4">
    <source>
        <dbReference type="ARBA" id="ARBA00022692"/>
    </source>
</evidence>
<dbReference type="PANTHER" id="PTHR43163:SF6">
    <property type="entry name" value="DIPEPTIDE TRANSPORT SYSTEM PERMEASE PROTEIN DPPB-RELATED"/>
    <property type="match status" value="1"/>
</dbReference>
<keyword evidence="3" id="KW-1003">Cell membrane</keyword>
<feature type="transmembrane region" description="Helical" evidence="7">
    <location>
        <begin position="101"/>
        <end position="128"/>
    </location>
</feature>
<feature type="transmembrane region" description="Helical" evidence="7">
    <location>
        <begin position="175"/>
        <end position="195"/>
    </location>
</feature>
<feature type="transmembrane region" description="Helical" evidence="7">
    <location>
        <begin position="275"/>
        <end position="301"/>
    </location>
</feature>
<evidence type="ECO:0000313" key="10">
    <source>
        <dbReference type="Proteomes" id="UP000016033"/>
    </source>
</evidence>
<keyword evidence="2 7" id="KW-0813">Transport</keyword>
<evidence type="ECO:0000256" key="5">
    <source>
        <dbReference type="ARBA" id="ARBA00022989"/>
    </source>
</evidence>
<evidence type="ECO:0000256" key="6">
    <source>
        <dbReference type="ARBA" id="ARBA00023136"/>
    </source>
</evidence>
<evidence type="ECO:0000256" key="1">
    <source>
        <dbReference type="ARBA" id="ARBA00004651"/>
    </source>
</evidence>
<dbReference type="EMBL" id="ATAO01000188">
    <property type="protein sequence ID" value="EQM76549.1"/>
    <property type="molecule type" value="Genomic_DNA"/>
</dbReference>
<dbReference type="GO" id="GO:0055085">
    <property type="term" value="P:transmembrane transport"/>
    <property type="evidence" value="ECO:0007669"/>
    <property type="project" value="InterPro"/>
</dbReference>
<dbReference type="CDD" id="cd06261">
    <property type="entry name" value="TM_PBP2"/>
    <property type="match status" value="1"/>
</dbReference>
<dbReference type="Gene3D" id="1.10.3720.10">
    <property type="entry name" value="MetI-like"/>
    <property type="match status" value="1"/>
</dbReference>
<dbReference type="InterPro" id="IPR000515">
    <property type="entry name" value="MetI-like"/>
</dbReference>
<organism evidence="9 10">
    <name type="scientific">Microbacterium maritypicum MF109</name>
    <dbReference type="NCBI Taxonomy" id="1333857"/>
    <lineage>
        <taxon>Bacteria</taxon>
        <taxon>Bacillati</taxon>
        <taxon>Actinomycetota</taxon>
        <taxon>Actinomycetes</taxon>
        <taxon>Micrococcales</taxon>
        <taxon>Microbacteriaceae</taxon>
        <taxon>Microbacterium</taxon>
    </lineage>
</organism>
<comment type="caution">
    <text evidence="9">The sequence shown here is derived from an EMBL/GenBank/DDBJ whole genome shotgun (WGS) entry which is preliminary data.</text>
</comment>
<gene>
    <name evidence="9" type="ORF">L687_17985</name>
</gene>
<comment type="subcellular location">
    <subcellularLocation>
        <location evidence="1 7">Cell membrane</location>
        <topology evidence="1 7">Multi-pass membrane protein</topology>
    </subcellularLocation>
</comment>
<dbReference type="InterPro" id="IPR045621">
    <property type="entry name" value="BPD_transp_1_N"/>
</dbReference>
<dbReference type="PATRIC" id="fig|1333857.3.peg.1968"/>
<feature type="transmembrane region" description="Helical" evidence="7">
    <location>
        <begin position="140"/>
        <end position="163"/>
    </location>
</feature>
<dbReference type="PROSITE" id="PS50928">
    <property type="entry name" value="ABC_TM1"/>
    <property type="match status" value="1"/>
</dbReference>
<evidence type="ECO:0000256" key="2">
    <source>
        <dbReference type="ARBA" id="ARBA00022448"/>
    </source>
</evidence>
<evidence type="ECO:0000256" key="3">
    <source>
        <dbReference type="ARBA" id="ARBA00022475"/>
    </source>
</evidence>
<proteinExistence type="inferred from homology"/>
<dbReference type="InterPro" id="IPR035906">
    <property type="entry name" value="MetI-like_sf"/>
</dbReference>
<dbReference type="SUPFAM" id="SSF161098">
    <property type="entry name" value="MetI-like"/>
    <property type="match status" value="1"/>
</dbReference>
<keyword evidence="4 7" id="KW-0812">Transmembrane</keyword>
<sequence>MNFVLRRAGQAAIVLIAAFTATFFLLQLLPGDAILIKFSDPSLGLSPDQLDSIRATYGADLPWWQQYVHAGLGFLAGDFGFSTQFGTPVLAMLAEALPATLLLASLGLLVALLLAVLIAGLSSLAPFAWLRDGLRQIPGLFVAVPVFWLGILLIQVFSFGLGWVPIVGADPASGLILPVLTLAVPISAPLAQVLVRAIDQVQAQPFVTVVRAKGAPPLWVLTRSVARNAAVPTLTIAGVLFGELVGGAVVTETVFGRTGVGRLTEQAVTNQDIPVLQGVVLLSALGFVVISFAVDLVTPLIDPRQRTLTRSRPSAAFAPSKPAPQEVSA</sequence>
<dbReference type="Pfam" id="PF19300">
    <property type="entry name" value="BPD_transp_1_N"/>
    <property type="match status" value="1"/>
</dbReference>
<dbReference type="AlphaFoldDB" id="T5KJE8"/>
<protein>
    <recommendedName>
        <fullName evidence="8">ABC transmembrane type-1 domain-containing protein</fullName>
    </recommendedName>
</protein>
<dbReference type="Pfam" id="PF00528">
    <property type="entry name" value="BPD_transp_1"/>
    <property type="match status" value="1"/>
</dbReference>
<dbReference type="RefSeq" id="WP_021199932.1">
    <property type="nucleotide sequence ID" value="NZ_ATAO01000188.1"/>
</dbReference>